<gene>
    <name evidence="2" type="ORF">DFH94DRAFT_815</name>
</gene>
<feature type="compositionally biased region" description="Acidic residues" evidence="1">
    <location>
        <begin position="446"/>
        <end position="457"/>
    </location>
</feature>
<protein>
    <recommendedName>
        <fullName evidence="4">F-box domain-containing protein</fullName>
    </recommendedName>
</protein>
<dbReference type="OrthoDB" id="5595695at2759"/>
<reference evidence="2" key="1">
    <citation type="submission" date="2019-10" db="EMBL/GenBank/DDBJ databases">
        <authorList>
            <consortium name="DOE Joint Genome Institute"/>
            <person name="Kuo A."/>
            <person name="Miyauchi S."/>
            <person name="Kiss E."/>
            <person name="Drula E."/>
            <person name="Kohler A."/>
            <person name="Sanchez-Garcia M."/>
            <person name="Andreopoulos B."/>
            <person name="Barry K.W."/>
            <person name="Bonito G."/>
            <person name="Buee M."/>
            <person name="Carver A."/>
            <person name="Chen C."/>
            <person name="Cichocki N."/>
            <person name="Clum A."/>
            <person name="Culley D."/>
            <person name="Crous P.W."/>
            <person name="Fauchery L."/>
            <person name="Girlanda M."/>
            <person name="Hayes R."/>
            <person name="Keri Z."/>
            <person name="LaButti K."/>
            <person name="Lipzen A."/>
            <person name="Lombard V."/>
            <person name="Magnuson J."/>
            <person name="Maillard F."/>
            <person name="Morin E."/>
            <person name="Murat C."/>
            <person name="Nolan M."/>
            <person name="Ohm R."/>
            <person name="Pangilinan J."/>
            <person name="Pereira M."/>
            <person name="Perotto S."/>
            <person name="Peter M."/>
            <person name="Riley R."/>
            <person name="Sitrit Y."/>
            <person name="Stielow B."/>
            <person name="Szollosi G."/>
            <person name="Zifcakova L."/>
            <person name="Stursova M."/>
            <person name="Spatafora J.W."/>
            <person name="Tedersoo L."/>
            <person name="Vaario L.-M."/>
            <person name="Yamada A."/>
            <person name="Yan M."/>
            <person name="Wang P."/>
            <person name="Xu J."/>
            <person name="Bruns T."/>
            <person name="Baldrian P."/>
            <person name="Vilgalys R."/>
            <person name="Henrissat B."/>
            <person name="Grigoriev I.V."/>
            <person name="Hibbett D."/>
            <person name="Nagy L.G."/>
            <person name="Martin F.M."/>
        </authorList>
    </citation>
    <scope>NUCLEOTIDE SEQUENCE</scope>
    <source>
        <strain evidence="2">Prilba</strain>
    </source>
</reference>
<proteinExistence type="predicted"/>
<feature type="region of interest" description="Disordered" evidence="1">
    <location>
        <begin position="442"/>
        <end position="461"/>
    </location>
</feature>
<organism evidence="2 3">
    <name type="scientific">Russula ochroleuca</name>
    <dbReference type="NCBI Taxonomy" id="152965"/>
    <lineage>
        <taxon>Eukaryota</taxon>
        <taxon>Fungi</taxon>
        <taxon>Dikarya</taxon>
        <taxon>Basidiomycota</taxon>
        <taxon>Agaricomycotina</taxon>
        <taxon>Agaricomycetes</taxon>
        <taxon>Russulales</taxon>
        <taxon>Russulaceae</taxon>
        <taxon>Russula</taxon>
    </lineage>
</organism>
<name>A0A9P5N5N6_9AGAM</name>
<sequence length="553" mass="62820">MSPPRLDFLQNVMEDLILHSLDHEPLSSPPRTLLPLMLTCRHFHNLLCPTNNPHLYRRIFYRKFDSSAIARRFPPSCIVSSRFHPELERRFLALRCIKLGDIHNPQLQKAFLVAFIMLLEHDALNHRHLVDVGLPALLDKYVAERLHRGLNVWPIEDTCNVLAVALFWHMTSQDALDGESIDSRNKVMDILLPLSFAWFRYSFPEQGFDPLFFINGISSTPRLPPPTHSPVHPPPMTVPIDYMGHAFDLRLPAITLSASVAYFAQLDAFPLVPPPYDLPPREDGGGLTAEEIKRYNGSFRTRPVPRDLGSLDSLSTCHDWDWLRAVAGDPFMSEPIRRYTPGILTGNWRGTELAPYESDMTRFMTGDAGPADFTGQSRRPVSFGLEEHVRYANPRSCLAGDEWDDPCHIPLSPPTSWTRKEDGIEVFDERSSAKVFYKTLNRESPGEEPENVEDDSELGAASTTADQEIVDVILSGKSELDLQPAWVYWGRVRVSDGLVVLIRLPNEQGIRRLPRYSIYVGYVLSSQNLVGKWKYCFPGAQWEGTWCLCKAEE</sequence>
<dbReference type="AlphaFoldDB" id="A0A9P5N5N6"/>
<dbReference type="EMBL" id="WHVB01000001">
    <property type="protein sequence ID" value="KAF8486779.1"/>
    <property type="molecule type" value="Genomic_DNA"/>
</dbReference>
<keyword evidence="3" id="KW-1185">Reference proteome</keyword>
<evidence type="ECO:0000313" key="3">
    <source>
        <dbReference type="Proteomes" id="UP000759537"/>
    </source>
</evidence>
<evidence type="ECO:0000256" key="1">
    <source>
        <dbReference type="SAM" id="MobiDB-lite"/>
    </source>
</evidence>
<evidence type="ECO:0000313" key="2">
    <source>
        <dbReference type="EMBL" id="KAF8486779.1"/>
    </source>
</evidence>
<evidence type="ECO:0008006" key="4">
    <source>
        <dbReference type="Google" id="ProtNLM"/>
    </source>
</evidence>
<dbReference type="Proteomes" id="UP000759537">
    <property type="component" value="Unassembled WGS sequence"/>
</dbReference>
<comment type="caution">
    <text evidence="2">The sequence shown here is derived from an EMBL/GenBank/DDBJ whole genome shotgun (WGS) entry which is preliminary data.</text>
</comment>
<reference evidence="2" key="2">
    <citation type="journal article" date="2020" name="Nat. Commun.">
        <title>Large-scale genome sequencing of mycorrhizal fungi provides insights into the early evolution of symbiotic traits.</title>
        <authorList>
            <person name="Miyauchi S."/>
            <person name="Kiss E."/>
            <person name="Kuo A."/>
            <person name="Drula E."/>
            <person name="Kohler A."/>
            <person name="Sanchez-Garcia M."/>
            <person name="Morin E."/>
            <person name="Andreopoulos B."/>
            <person name="Barry K.W."/>
            <person name="Bonito G."/>
            <person name="Buee M."/>
            <person name="Carver A."/>
            <person name="Chen C."/>
            <person name="Cichocki N."/>
            <person name="Clum A."/>
            <person name="Culley D."/>
            <person name="Crous P.W."/>
            <person name="Fauchery L."/>
            <person name="Girlanda M."/>
            <person name="Hayes R.D."/>
            <person name="Keri Z."/>
            <person name="LaButti K."/>
            <person name="Lipzen A."/>
            <person name="Lombard V."/>
            <person name="Magnuson J."/>
            <person name="Maillard F."/>
            <person name="Murat C."/>
            <person name="Nolan M."/>
            <person name="Ohm R.A."/>
            <person name="Pangilinan J."/>
            <person name="Pereira M.F."/>
            <person name="Perotto S."/>
            <person name="Peter M."/>
            <person name="Pfister S."/>
            <person name="Riley R."/>
            <person name="Sitrit Y."/>
            <person name="Stielow J.B."/>
            <person name="Szollosi G."/>
            <person name="Zifcakova L."/>
            <person name="Stursova M."/>
            <person name="Spatafora J.W."/>
            <person name="Tedersoo L."/>
            <person name="Vaario L.M."/>
            <person name="Yamada A."/>
            <person name="Yan M."/>
            <person name="Wang P."/>
            <person name="Xu J."/>
            <person name="Bruns T."/>
            <person name="Baldrian P."/>
            <person name="Vilgalys R."/>
            <person name="Dunand C."/>
            <person name="Henrissat B."/>
            <person name="Grigoriev I.V."/>
            <person name="Hibbett D."/>
            <person name="Nagy L.G."/>
            <person name="Martin F.M."/>
        </authorList>
    </citation>
    <scope>NUCLEOTIDE SEQUENCE</scope>
    <source>
        <strain evidence="2">Prilba</strain>
    </source>
</reference>
<accession>A0A9P5N5N6</accession>